<sequence length="127" mass="14196">MWAVIMRMLLMMIVTMVMVTMVVFMVMGVVGLMGVRMSMVMRMRVSHTIRMDVKMFVPMFGGLGLVKAARLTGLHIENRRARLGATTTMPAHQAASSSISILLIRSSSPWRRVNCRDPQGQGVNRLS</sequence>
<comment type="caution">
    <text evidence="1">The sequence shown here is derived from an EMBL/GenBank/DDBJ whole genome shotgun (WGS) entry which is preliminary data.</text>
</comment>
<evidence type="ECO:0008006" key="3">
    <source>
        <dbReference type="Google" id="ProtNLM"/>
    </source>
</evidence>
<dbReference type="EMBL" id="BSOW01000002">
    <property type="protein sequence ID" value="GLR83746.1"/>
    <property type="molecule type" value="Genomic_DNA"/>
</dbReference>
<reference evidence="2" key="1">
    <citation type="journal article" date="2019" name="Int. J. Syst. Evol. Microbiol.">
        <title>The Global Catalogue of Microorganisms (GCM) 10K type strain sequencing project: providing services to taxonomists for standard genome sequencing and annotation.</title>
        <authorList>
            <consortium name="The Broad Institute Genomics Platform"/>
            <consortium name="The Broad Institute Genome Sequencing Center for Infectious Disease"/>
            <person name="Wu L."/>
            <person name="Ma J."/>
        </authorList>
    </citation>
    <scope>NUCLEOTIDE SEQUENCE [LARGE SCALE GENOMIC DNA]</scope>
    <source>
        <strain evidence="2">NBRC 102520</strain>
    </source>
</reference>
<evidence type="ECO:0000313" key="2">
    <source>
        <dbReference type="Proteomes" id="UP001156905"/>
    </source>
</evidence>
<keyword evidence="2" id="KW-1185">Reference proteome</keyword>
<organism evidence="1 2">
    <name type="scientific">Bradyrhizobium iriomotense</name>
    <dbReference type="NCBI Taxonomy" id="441950"/>
    <lineage>
        <taxon>Bacteria</taxon>
        <taxon>Pseudomonadati</taxon>
        <taxon>Pseudomonadota</taxon>
        <taxon>Alphaproteobacteria</taxon>
        <taxon>Hyphomicrobiales</taxon>
        <taxon>Nitrobacteraceae</taxon>
        <taxon>Bradyrhizobium</taxon>
    </lineage>
</organism>
<proteinExistence type="predicted"/>
<gene>
    <name evidence="1" type="ORF">GCM10007857_04560</name>
</gene>
<evidence type="ECO:0000313" key="1">
    <source>
        <dbReference type="EMBL" id="GLR83746.1"/>
    </source>
</evidence>
<accession>A0ABQ6ARB8</accession>
<name>A0ABQ6ARB8_9BRAD</name>
<dbReference type="Proteomes" id="UP001156905">
    <property type="component" value="Unassembled WGS sequence"/>
</dbReference>
<protein>
    <recommendedName>
        <fullName evidence="3">Secreted protein</fullName>
    </recommendedName>
</protein>